<dbReference type="InterPro" id="IPR007248">
    <property type="entry name" value="Mpv17_PMP22"/>
</dbReference>
<dbReference type="PANTHER" id="PTHR11266:SF17">
    <property type="entry name" value="PROTEIN MPV17"/>
    <property type="match status" value="1"/>
</dbReference>
<comment type="subcellular location">
    <subcellularLocation>
        <location evidence="1">Membrane</location>
        <topology evidence="1">Multi-pass membrane protein</topology>
    </subcellularLocation>
</comment>
<evidence type="ECO:0000313" key="8">
    <source>
        <dbReference type="Proteomes" id="UP000481861"/>
    </source>
</evidence>
<keyword evidence="8" id="KW-1185">Reference proteome</keyword>
<organism evidence="7 8">
    <name type="scientific">Massariosphaeria phaeospora</name>
    <dbReference type="NCBI Taxonomy" id="100035"/>
    <lineage>
        <taxon>Eukaryota</taxon>
        <taxon>Fungi</taxon>
        <taxon>Dikarya</taxon>
        <taxon>Ascomycota</taxon>
        <taxon>Pezizomycotina</taxon>
        <taxon>Dothideomycetes</taxon>
        <taxon>Pleosporomycetidae</taxon>
        <taxon>Pleosporales</taxon>
        <taxon>Pleosporales incertae sedis</taxon>
        <taxon>Massariosphaeria</taxon>
    </lineage>
</organism>
<evidence type="ECO:0000256" key="4">
    <source>
        <dbReference type="ARBA" id="ARBA00022989"/>
    </source>
</evidence>
<dbReference type="GO" id="GO:0005739">
    <property type="term" value="C:mitochondrion"/>
    <property type="evidence" value="ECO:0007669"/>
    <property type="project" value="TreeGrafter"/>
</dbReference>
<keyword evidence="4" id="KW-1133">Transmembrane helix</keyword>
<keyword evidence="3" id="KW-0812">Transmembrane</keyword>
<dbReference type="AlphaFoldDB" id="A0A7C8MJN2"/>
<evidence type="ECO:0000256" key="1">
    <source>
        <dbReference type="ARBA" id="ARBA00004141"/>
    </source>
</evidence>
<name>A0A7C8MJN2_9PLEO</name>
<dbReference type="Proteomes" id="UP000481861">
    <property type="component" value="Unassembled WGS sequence"/>
</dbReference>
<keyword evidence="5" id="KW-0472">Membrane</keyword>
<dbReference type="PANTHER" id="PTHR11266">
    <property type="entry name" value="PEROXISOMAL MEMBRANE PROTEIN 2, PXMP2 MPV17"/>
    <property type="match status" value="1"/>
</dbReference>
<protein>
    <submittedName>
        <fullName evidence="7">Uncharacterized protein</fullName>
    </submittedName>
</protein>
<evidence type="ECO:0000256" key="2">
    <source>
        <dbReference type="ARBA" id="ARBA00006824"/>
    </source>
</evidence>
<dbReference type="OrthoDB" id="430207at2759"/>
<accession>A0A7C8MJN2</accession>
<evidence type="ECO:0000256" key="3">
    <source>
        <dbReference type="ARBA" id="ARBA00022692"/>
    </source>
</evidence>
<dbReference type="GO" id="GO:0016020">
    <property type="term" value="C:membrane"/>
    <property type="evidence" value="ECO:0007669"/>
    <property type="project" value="UniProtKB-SubCell"/>
</dbReference>
<comment type="caution">
    <text evidence="7">The sequence shown here is derived from an EMBL/GenBank/DDBJ whole genome shotgun (WGS) entry which is preliminary data.</text>
</comment>
<comment type="similarity">
    <text evidence="2 6">Belongs to the peroxisomal membrane protein PXMP2/4 family.</text>
</comment>
<sequence length="193" mass="21225">MVLRWYQAKLKSAPLLTQSLTTAVLFATGDGLAQHAVEKKGLNNHDFSRTGRMAAYGGVIFGPAATKWYSFLASRVTLRSQNATIAARVACDQFVFAPINMGVFLSSMAYLEGSSPTERLKKAYVPGMTKNFLVWPWVQALNFKFVPLEHRVLVVNFVALGWNCYLSYLNSGGGTAVLPETEKQKGTKELPPS</sequence>
<dbReference type="Pfam" id="PF04117">
    <property type="entry name" value="Mpv17_PMP22"/>
    <property type="match status" value="1"/>
</dbReference>
<reference evidence="7 8" key="1">
    <citation type="submission" date="2020-01" db="EMBL/GenBank/DDBJ databases">
        <authorList>
            <consortium name="DOE Joint Genome Institute"/>
            <person name="Haridas S."/>
            <person name="Albert R."/>
            <person name="Binder M."/>
            <person name="Bloem J."/>
            <person name="Labutti K."/>
            <person name="Salamov A."/>
            <person name="Andreopoulos B."/>
            <person name="Baker S.E."/>
            <person name="Barry K."/>
            <person name="Bills G."/>
            <person name="Bluhm B.H."/>
            <person name="Cannon C."/>
            <person name="Castanera R."/>
            <person name="Culley D.E."/>
            <person name="Daum C."/>
            <person name="Ezra D."/>
            <person name="Gonzalez J.B."/>
            <person name="Henrissat B."/>
            <person name="Kuo A."/>
            <person name="Liang C."/>
            <person name="Lipzen A."/>
            <person name="Lutzoni F."/>
            <person name="Magnuson J."/>
            <person name="Mondo S."/>
            <person name="Nolan M."/>
            <person name="Ohm R."/>
            <person name="Pangilinan J."/>
            <person name="Park H.-J.H."/>
            <person name="Ramirez L."/>
            <person name="Alfaro M."/>
            <person name="Sun H."/>
            <person name="Tritt A."/>
            <person name="Yoshinaga Y."/>
            <person name="Zwiers L.-H.L."/>
            <person name="Turgeon B.G."/>
            <person name="Goodwin S.B."/>
            <person name="Spatafora J.W."/>
            <person name="Crous P.W."/>
            <person name="Grigoriev I.V."/>
        </authorList>
    </citation>
    <scope>NUCLEOTIDE SEQUENCE [LARGE SCALE GENOMIC DNA]</scope>
    <source>
        <strain evidence="7 8">CBS 611.86</strain>
    </source>
</reference>
<proteinExistence type="inferred from homology"/>
<evidence type="ECO:0000256" key="5">
    <source>
        <dbReference type="ARBA" id="ARBA00023136"/>
    </source>
</evidence>
<gene>
    <name evidence="7" type="ORF">BDV95DRAFT_609636</name>
</gene>
<evidence type="ECO:0000313" key="7">
    <source>
        <dbReference type="EMBL" id="KAF2868725.1"/>
    </source>
</evidence>
<evidence type="ECO:0000256" key="6">
    <source>
        <dbReference type="RuleBase" id="RU363053"/>
    </source>
</evidence>
<dbReference type="EMBL" id="JAADJZ010000018">
    <property type="protein sequence ID" value="KAF2868725.1"/>
    <property type="molecule type" value="Genomic_DNA"/>
</dbReference>